<dbReference type="EMBL" id="CM047897">
    <property type="protein sequence ID" value="KAJ0113055.1"/>
    <property type="molecule type" value="Genomic_DNA"/>
</dbReference>
<reference evidence="2" key="1">
    <citation type="journal article" date="2023" name="G3 (Bethesda)">
        <title>Genome assembly and association tests identify interacting loci associated with vigor, precocity, and sex in interspecific pistachio rootstocks.</title>
        <authorList>
            <person name="Palmer W."/>
            <person name="Jacygrad E."/>
            <person name="Sagayaradj S."/>
            <person name="Cavanaugh K."/>
            <person name="Han R."/>
            <person name="Bertier L."/>
            <person name="Beede B."/>
            <person name="Kafkas S."/>
            <person name="Golino D."/>
            <person name="Preece J."/>
            <person name="Michelmore R."/>
        </authorList>
    </citation>
    <scope>NUCLEOTIDE SEQUENCE [LARGE SCALE GENOMIC DNA]</scope>
</reference>
<sequence>MDMYYRLLSLCIPLYFLFTASLEVIQIFLTDSKGVRTSKNKKKHRRKKDQQKSASADETIKTHKQESNGLNSLCPCAEAGNEFRPDQGETSNMQDVEDDIFARKSEFDDGDVDDEIDPALKEKIDR</sequence>
<keyword evidence="2" id="KW-1185">Reference proteome</keyword>
<dbReference type="Proteomes" id="UP001164250">
    <property type="component" value="Chromosome 1"/>
</dbReference>
<evidence type="ECO:0000313" key="2">
    <source>
        <dbReference type="Proteomes" id="UP001164250"/>
    </source>
</evidence>
<evidence type="ECO:0000313" key="1">
    <source>
        <dbReference type="EMBL" id="KAJ0113055.1"/>
    </source>
</evidence>
<accession>A0ACC1CC02</accession>
<name>A0ACC1CC02_9ROSI</name>
<gene>
    <name evidence="1" type="ORF">Patl1_00460</name>
</gene>
<organism evidence="1 2">
    <name type="scientific">Pistacia atlantica</name>
    <dbReference type="NCBI Taxonomy" id="434234"/>
    <lineage>
        <taxon>Eukaryota</taxon>
        <taxon>Viridiplantae</taxon>
        <taxon>Streptophyta</taxon>
        <taxon>Embryophyta</taxon>
        <taxon>Tracheophyta</taxon>
        <taxon>Spermatophyta</taxon>
        <taxon>Magnoliopsida</taxon>
        <taxon>eudicotyledons</taxon>
        <taxon>Gunneridae</taxon>
        <taxon>Pentapetalae</taxon>
        <taxon>rosids</taxon>
        <taxon>malvids</taxon>
        <taxon>Sapindales</taxon>
        <taxon>Anacardiaceae</taxon>
        <taxon>Pistacia</taxon>
    </lineage>
</organism>
<protein>
    <submittedName>
        <fullName evidence="1">Uncharacterized protein</fullName>
    </submittedName>
</protein>
<proteinExistence type="predicted"/>
<comment type="caution">
    <text evidence="1">The sequence shown here is derived from an EMBL/GenBank/DDBJ whole genome shotgun (WGS) entry which is preliminary data.</text>
</comment>